<gene>
    <name evidence="1" type="ordered locus">MULP_03578</name>
</gene>
<dbReference type="KEGG" id="mli:MULP_03578"/>
<dbReference type="Proteomes" id="UP000011157">
    <property type="component" value="Chromosome"/>
</dbReference>
<dbReference type="AlphaFoldDB" id="L7VCU2"/>
<evidence type="ECO:0000313" key="2">
    <source>
        <dbReference type="Proteomes" id="UP000011157"/>
    </source>
</evidence>
<dbReference type="HOGENOM" id="CLU_2991900_0_0_11"/>
<keyword evidence="2" id="KW-1185">Reference proteome</keyword>
<accession>L7VCU2</accession>
<organism evidence="1 2">
    <name type="scientific">Mycobacterium liflandii (strain 128FXT)</name>
    <dbReference type="NCBI Taxonomy" id="459424"/>
    <lineage>
        <taxon>Bacteria</taxon>
        <taxon>Bacillati</taxon>
        <taxon>Actinomycetota</taxon>
        <taxon>Actinomycetes</taxon>
        <taxon>Mycobacteriales</taxon>
        <taxon>Mycobacteriaceae</taxon>
        <taxon>Mycobacterium</taxon>
        <taxon>Mycobacterium ulcerans group</taxon>
    </lineage>
</organism>
<proteinExistence type="predicted"/>
<dbReference type="EMBL" id="CP003899">
    <property type="protein sequence ID" value="AGC63244.1"/>
    <property type="molecule type" value="Genomic_DNA"/>
</dbReference>
<protein>
    <submittedName>
        <fullName evidence="1">Uncharacterized protein</fullName>
    </submittedName>
</protein>
<dbReference type="PATRIC" id="fig|459424.11.peg.3688"/>
<name>L7VCU2_MYCL1</name>
<evidence type="ECO:0000313" key="1">
    <source>
        <dbReference type="EMBL" id="AGC63244.1"/>
    </source>
</evidence>
<reference evidence="1 2" key="1">
    <citation type="journal article" date="2013" name="J. Bacteriol.">
        <title>Complete Genome Sequence of the Frog Pathogen Mycobacterium ulcerans Ecovar Liflandii.</title>
        <authorList>
            <person name="Tobias N.J."/>
            <person name="Doig K.D."/>
            <person name="Medema M.H."/>
            <person name="Chen H."/>
            <person name="Haring V."/>
            <person name="Moore R."/>
            <person name="Seemann T."/>
            <person name="Stinear T.P."/>
        </authorList>
    </citation>
    <scope>NUCLEOTIDE SEQUENCE [LARGE SCALE GENOMIC DNA]</scope>
    <source>
        <strain evidence="1 2">128FXT</strain>
    </source>
</reference>
<sequence length="57" mass="6700">MTPKLWDPRVDFMPPTEPVKLALQHAAILARRRTARRPTVSISQRTLEWGFSQWIEI</sequence>